<organism evidence="3 4">
    <name type="scientific">Limnobacter humi</name>
    <dbReference type="NCBI Taxonomy" id="1778671"/>
    <lineage>
        <taxon>Bacteria</taxon>
        <taxon>Pseudomonadati</taxon>
        <taxon>Pseudomonadota</taxon>
        <taxon>Betaproteobacteria</taxon>
        <taxon>Burkholderiales</taxon>
        <taxon>Burkholderiaceae</taxon>
        <taxon>Limnobacter</taxon>
    </lineage>
</organism>
<dbReference type="InterPro" id="IPR036565">
    <property type="entry name" value="Mur-like_cat_sf"/>
</dbReference>
<dbReference type="SUPFAM" id="SSF56059">
    <property type="entry name" value="Glutathione synthetase ATP-binding domain-like"/>
    <property type="match status" value="1"/>
</dbReference>
<dbReference type="InterPro" id="IPR005479">
    <property type="entry name" value="CPAse_ATP-bd"/>
</dbReference>
<dbReference type="PANTHER" id="PTHR21621:SF0">
    <property type="entry name" value="BETA-CITRYLGLUTAMATE SYNTHASE B-RELATED"/>
    <property type="match status" value="1"/>
</dbReference>
<dbReference type="Gene3D" id="3.40.1190.10">
    <property type="entry name" value="Mur-like, catalytic domain"/>
    <property type="match status" value="1"/>
</dbReference>
<dbReference type="GO" id="GO:0071160">
    <property type="term" value="F:cyanophycin synthetase activity (L-aspartate-adding)"/>
    <property type="evidence" value="ECO:0007669"/>
    <property type="project" value="UniProtKB-EC"/>
</dbReference>
<dbReference type="PANTHER" id="PTHR21621">
    <property type="entry name" value="RIBOSOMAL PROTEIN S6 MODIFICATION PROTEIN"/>
    <property type="match status" value="1"/>
</dbReference>
<evidence type="ECO:0000313" key="4">
    <source>
        <dbReference type="Proteomes" id="UP001204142"/>
    </source>
</evidence>
<evidence type="ECO:0000259" key="2">
    <source>
        <dbReference type="PROSITE" id="PS50975"/>
    </source>
</evidence>
<dbReference type="InterPro" id="IPR011761">
    <property type="entry name" value="ATP-grasp"/>
</dbReference>
<dbReference type="EC" id="6.3.2.29" evidence="3"/>
<dbReference type="Gene3D" id="3.30.470.20">
    <property type="entry name" value="ATP-grasp fold, B domain"/>
    <property type="match status" value="2"/>
</dbReference>
<name>A0ABT1WEC9_9BURK</name>
<keyword evidence="1" id="KW-0067">ATP-binding</keyword>
<dbReference type="InterPro" id="IPR011810">
    <property type="entry name" value="Cya_phycin_syn"/>
</dbReference>
<accession>A0ABT1WEC9</accession>
<dbReference type="Pfam" id="PF02786">
    <property type="entry name" value="CPSase_L_D2"/>
    <property type="match status" value="1"/>
</dbReference>
<keyword evidence="3" id="KW-0436">Ligase</keyword>
<reference evidence="3 4" key="1">
    <citation type="submission" date="2022-07" db="EMBL/GenBank/DDBJ databases">
        <authorList>
            <person name="Xamxidin M."/>
            <person name="Wu M."/>
        </authorList>
    </citation>
    <scope>NUCLEOTIDE SEQUENCE [LARGE SCALE GENOMIC DNA]</scope>
    <source>
        <strain evidence="3 4">NBRC 111650</strain>
    </source>
</reference>
<sequence>MNTAKTNNMTQKKLLIKRTLWLDGPNIWTYRSCIEALVDIQDLEQFPSNLLPGFYERLTALLPGLVDHECGIGEPGGFLIRLRDGTYAAHILEHITIELHLLAGLNAGFGKARETSVSGVYKMVFRTPDRFVGMACLEAAVRLIHACIEDTPYDLKAELKVIQRVCDMKGLGPSTQHIVDAAYDRRIPFIRLNDGNLVQIGYGEKQQRIWTAETSKTSAIAEGIASDKQLCKDLLSQIGIPVPEGREVDSADEAWEAAQDIGVPVVVKPTDANHGRGVSLELSKEQDIREAYALADEVGSGVLVEKFIAGHEHRLLIINNQMVAATRGELVFVTGDGKSTLLELVESQLNSDPQRGWEEYCPLDPVDFGYDPTALYEVRRQGFEPESVVPAGHKVLVQRNSNASEDVTDIVHPEIARLCTLAAKVIGLDIAGVDLMCEHIDQPPQGQAFAIVEVNAGPGLLMHIKPSKGTPRNVGAPIIESLFPQGETGRIPIITYTGGPELSDFGPQLCAMLEDKGHNVGLACEHGLWVNGKAVHHHDAANWESGRNALVNNKLNTLIMQVRQSTILSEGLPFDRNTVAVVTHLGQLDGLQEWDIVNHEKLFNVTRTVIDLVLPTGYAVLNADEVSLLPLQELCDGKVVWISTNPDNPVVREHVGNGGIAVVLHEHAVQFLGNRAEQEERKPIPLDHADENPIKQLALAACGWVCDVPHHLLRAELRKQP</sequence>
<proteinExistence type="predicted"/>
<dbReference type="NCBIfam" id="TIGR02068">
    <property type="entry name" value="cya_phycin_syn"/>
    <property type="match status" value="1"/>
</dbReference>
<dbReference type="EMBL" id="JANIGO010000002">
    <property type="protein sequence ID" value="MCQ8895875.1"/>
    <property type="molecule type" value="Genomic_DNA"/>
</dbReference>
<comment type="caution">
    <text evidence="3">The sequence shown here is derived from an EMBL/GenBank/DDBJ whole genome shotgun (WGS) entry which is preliminary data.</text>
</comment>
<dbReference type="Pfam" id="PF18921">
    <property type="entry name" value="Cyanophycin_syn"/>
    <property type="match status" value="1"/>
</dbReference>
<evidence type="ECO:0000313" key="3">
    <source>
        <dbReference type="EMBL" id="MCQ8895875.1"/>
    </source>
</evidence>
<protein>
    <submittedName>
        <fullName evidence="3">Cyanophycin synthetase</fullName>
        <ecNumber evidence="3">6.3.2.29</ecNumber>
        <ecNumber evidence="3">6.3.2.30</ecNumber>
    </submittedName>
</protein>
<dbReference type="RefSeq" id="WP_256763641.1">
    <property type="nucleotide sequence ID" value="NZ_JANIGO010000002.1"/>
</dbReference>
<dbReference type="PROSITE" id="PS50975">
    <property type="entry name" value="ATP_GRASP"/>
    <property type="match status" value="1"/>
</dbReference>
<evidence type="ECO:0000256" key="1">
    <source>
        <dbReference type="PROSITE-ProRule" id="PRU00409"/>
    </source>
</evidence>
<dbReference type="Proteomes" id="UP001204142">
    <property type="component" value="Unassembled WGS sequence"/>
</dbReference>
<keyword evidence="4" id="KW-1185">Reference proteome</keyword>
<keyword evidence="1" id="KW-0547">Nucleotide-binding</keyword>
<dbReference type="GO" id="GO:0071161">
    <property type="term" value="F:cyanophycin synthetase activity (L-arginine-adding)"/>
    <property type="evidence" value="ECO:0007669"/>
    <property type="project" value="UniProtKB-EC"/>
</dbReference>
<gene>
    <name evidence="3" type="primary">cphA</name>
    <name evidence="3" type="ORF">NQT62_05410</name>
</gene>
<feature type="domain" description="ATP-grasp" evidence="2">
    <location>
        <begin position="232"/>
        <end position="483"/>
    </location>
</feature>
<dbReference type="EC" id="6.3.2.30" evidence="3"/>
<dbReference type="InterPro" id="IPR044019">
    <property type="entry name" value="Cyanophycin_syn_N"/>
</dbReference>